<dbReference type="Gene3D" id="2.120.10.30">
    <property type="entry name" value="TolB, C-terminal domain"/>
    <property type="match status" value="1"/>
</dbReference>
<dbReference type="InterPro" id="IPR017996">
    <property type="entry name" value="MRJP/yellow-related"/>
</dbReference>
<dbReference type="AlphaFoldDB" id="A0A2A3EG05"/>
<dbReference type="Proteomes" id="UP000242457">
    <property type="component" value="Unassembled WGS sequence"/>
</dbReference>
<name>A0A2A3EG05_APICC</name>
<evidence type="ECO:0000256" key="5">
    <source>
        <dbReference type="SAM" id="SignalP"/>
    </source>
</evidence>
<feature type="chain" id="PRO_5013217617" evidence="5">
    <location>
        <begin position="21"/>
        <end position="155"/>
    </location>
</feature>
<gene>
    <name evidence="6" type="ORF">APICC_09307</name>
</gene>
<evidence type="ECO:0000256" key="2">
    <source>
        <dbReference type="ARBA" id="ARBA00009127"/>
    </source>
</evidence>
<dbReference type="InterPro" id="IPR011042">
    <property type="entry name" value="6-blade_b-propeller_TolB-like"/>
</dbReference>
<organism evidence="6 7">
    <name type="scientific">Apis cerana cerana</name>
    <name type="common">Oriental honeybee</name>
    <dbReference type="NCBI Taxonomy" id="94128"/>
    <lineage>
        <taxon>Eukaryota</taxon>
        <taxon>Metazoa</taxon>
        <taxon>Ecdysozoa</taxon>
        <taxon>Arthropoda</taxon>
        <taxon>Hexapoda</taxon>
        <taxon>Insecta</taxon>
        <taxon>Pterygota</taxon>
        <taxon>Neoptera</taxon>
        <taxon>Endopterygota</taxon>
        <taxon>Hymenoptera</taxon>
        <taxon>Apocrita</taxon>
        <taxon>Aculeata</taxon>
        <taxon>Apoidea</taxon>
        <taxon>Anthophila</taxon>
        <taxon>Apidae</taxon>
        <taxon>Apis</taxon>
    </lineage>
</organism>
<reference evidence="6 7" key="1">
    <citation type="submission" date="2014-07" db="EMBL/GenBank/DDBJ databases">
        <title>Genomic and transcriptomic analysis on Apis cerana provide comprehensive insights into honey bee biology.</title>
        <authorList>
            <person name="Diao Q."/>
            <person name="Sun L."/>
            <person name="Zheng H."/>
            <person name="Zheng H."/>
            <person name="Xu S."/>
            <person name="Wang S."/>
            <person name="Zeng Z."/>
            <person name="Hu F."/>
            <person name="Su S."/>
            <person name="Wu J."/>
        </authorList>
    </citation>
    <scope>NUCLEOTIDE SEQUENCE [LARGE SCALE GENOMIC DNA]</scope>
    <source>
        <tissue evidence="6">Pupae without intestine</tissue>
    </source>
</reference>
<sequence length="155" mass="17457">MTSWLLLVVCLGIACQGITGATVRENSSRNLANSMNVIHEWKYLDYDFGSDEKRQAAIQSGEYDHTKNYPFDVDRWHGKISIDKFDRLWVLDSGIINNTQPMCSPKLHVFDLNTSQQIKQVMMPHDIAINATTGKGGLENLVVQAMDPMNTLLSL</sequence>
<proteinExistence type="inferred from homology"/>
<accession>A0A2A3EG05</accession>
<protein>
    <submittedName>
        <fullName evidence="6">Major royal jelly protein</fullName>
    </submittedName>
</protein>
<evidence type="ECO:0000256" key="3">
    <source>
        <dbReference type="ARBA" id="ARBA00022525"/>
    </source>
</evidence>
<evidence type="ECO:0000256" key="4">
    <source>
        <dbReference type="ARBA" id="ARBA00022729"/>
    </source>
</evidence>
<comment type="similarity">
    <text evidence="2">Belongs to the major royal jelly protein family.</text>
</comment>
<keyword evidence="3" id="KW-0964">Secreted</keyword>
<keyword evidence="7" id="KW-1185">Reference proteome</keyword>
<dbReference type="OrthoDB" id="8184345at2759"/>
<keyword evidence="4 5" id="KW-0732">Signal</keyword>
<dbReference type="PANTHER" id="PTHR10009:SF18">
    <property type="entry name" value="PROTEIN YELLOW-LIKE PROTEIN"/>
    <property type="match status" value="1"/>
</dbReference>
<dbReference type="PRINTS" id="PR01366">
    <property type="entry name" value="ROYALJELLY"/>
</dbReference>
<dbReference type="EMBL" id="KZ288255">
    <property type="protein sequence ID" value="PBC30650.1"/>
    <property type="molecule type" value="Genomic_DNA"/>
</dbReference>
<comment type="subcellular location">
    <subcellularLocation>
        <location evidence="1">Secreted</location>
    </subcellularLocation>
</comment>
<feature type="signal peptide" evidence="5">
    <location>
        <begin position="1"/>
        <end position="20"/>
    </location>
</feature>
<dbReference type="GO" id="GO:0005576">
    <property type="term" value="C:extracellular region"/>
    <property type="evidence" value="ECO:0007669"/>
    <property type="project" value="UniProtKB-SubCell"/>
</dbReference>
<dbReference type="Pfam" id="PF03022">
    <property type="entry name" value="MRJP"/>
    <property type="match status" value="1"/>
</dbReference>
<dbReference type="PANTHER" id="PTHR10009">
    <property type="entry name" value="PROTEIN YELLOW-RELATED"/>
    <property type="match status" value="1"/>
</dbReference>
<evidence type="ECO:0000313" key="7">
    <source>
        <dbReference type="Proteomes" id="UP000242457"/>
    </source>
</evidence>
<evidence type="ECO:0000256" key="1">
    <source>
        <dbReference type="ARBA" id="ARBA00004613"/>
    </source>
</evidence>
<evidence type="ECO:0000313" key="6">
    <source>
        <dbReference type="EMBL" id="PBC30650.1"/>
    </source>
</evidence>